<dbReference type="AlphaFoldDB" id="A0A367R0Y1"/>
<dbReference type="EMBL" id="LXQD01000294">
    <property type="protein sequence ID" value="RCJ29233.1"/>
    <property type="molecule type" value="Genomic_DNA"/>
</dbReference>
<name>A0A367R0Y1_9NOSO</name>
<organism evidence="2 3">
    <name type="scientific">Nostoc minutum NIES-26</name>
    <dbReference type="NCBI Taxonomy" id="1844469"/>
    <lineage>
        <taxon>Bacteria</taxon>
        <taxon>Bacillati</taxon>
        <taxon>Cyanobacteriota</taxon>
        <taxon>Cyanophyceae</taxon>
        <taxon>Nostocales</taxon>
        <taxon>Nostocaceae</taxon>
        <taxon>Nostoc</taxon>
    </lineage>
</organism>
<protein>
    <submittedName>
        <fullName evidence="2">Uncharacterized protein</fullName>
    </submittedName>
</protein>
<dbReference type="Proteomes" id="UP000252107">
    <property type="component" value="Unassembled WGS sequence"/>
</dbReference>
<keyword evidence="3" id="KW-1185">Reference proteome</keyword>
<keyword evidence="1" id="KW-1133">Transmembrane helix</keyword>
<gene>
    <name evidence="2" type="ORF">A6770_22540</name>
</gene>
<keyword evidence="1" id="KW-0472">Membrane</keyword>
<evidence type="ECO:0000313" key="2">
    <source>
        <dbReference type="EMBL" id="RCJ29233.1"/>
    </source>
</evidence>
<sequence>MSKDKPLCVYAPLISYQVRLITYDMSLRVKRSGTKQSLRTLRLLHFAIAAFVMTSIYPDMRSFQNIKFPAQHQTLVLKALLWKIS</sequence>
<evidence type="ECO:0000256" key="1">
    <source>
        <dbReference type="SAM" id="Phobius"/>
    </source>
</evidence>
<reference evidence="2" key="1">
    <citation type="submission" date="2016-04" db="EMBL/GenBank/DDBJ databases">
        <authorList>
            <person name="Tabuchi Yagui T.R."/>
        </authorList>
    </citation>
    <scope>NUCLEOTIDE SEQUENCE [LARGE SCALE GENOMIC DNA]</scope>
    <source>
        <strain evidence="2">NIES-26</strain>
    </source>
</reference>
<proteinExistence type="predicted"/>
<keyword evidence="1" id="KW-0812">Transmembrane</keyword>
<comment type="caution">
    <text evidence="2">The sequence shown here is derived from an EMBL/GenBank/DDBJ whole genome shotgun (WGS) entry which is preliminary data.</text>
</comment>
<accession>A0A367R0Y1</accession>
<evidence type="ECO:0000313" key="3">
    <source>
        <dbReference type="Proteomes" id="UP000252107"/>
    </source>
</evidence>
<feature type="transmembrane region" description="Helical" evidence="1">
    <location>
        <begin position="40"/>
        <end position="57"/>
    </location>
</feature>